<keyword evidence="2" id="KW-1185">Reference proteome</keyword>
<dbReference type="EMBL" id="JALJOQ010000155">
    <property type="protein sequence ID" value="KAK9792992.1"/>
    <property type="molecule type" value="Genomic_DNA"/>
</dbReference>
<organism evidence="1 2">
    <name type="scientific">Symbiochloris irregularis</name>
    <dbReference type="NCBI Taxonomy" id="706552"/>
    <lineage>
        <taxon>Eukaryota</taxon>
        <taxon>Viridiplantae</taxon>
        <taxon>Chlorophyta</taxon>
        <taxon>core chlorophytes</taxon>
        <taxon>Trebouxiophyceae</taxon>
        <taxon>Trebouxiales</taxon>
        <taxon>Trebouxiaceae</taxon>
        <taxon>Symbiochloris</taxon>
    </lineage>
</organism>
<proteinExistence type="predicted"/>
<sequence>MAGIKVTITGLPVEEPYVPKHLHEKVNLGLQATEKKFKEAGIEQTFLYAKPDDVAGSIGPELAKSKPDCVVIGFGARGDPKLTPYFEDLVNTAHITLPGCKFAFNSEPGNSLEAVQRVMNIS</sequence>
<accession>A0AAW1NST6</accession>
<reference evidence="1 2" key="1">
    <citation type="journal article" date="2024" name="Nat. Commun.">
        <title>Phylogenomics reveals the evolutionary origins of lichenization in chlorophyte algae.</title>
        <authorList>
            <person name="Puginier C."/>
            <person name="Libourel C."/>
            <person name="Otte J."/>
            <person name="Skaloud P."/>
            <person name="Haon M."/>
            <person name="Grisel S."/>
            <person name="Petersen M."/>
            <person name="Berrin J.G."/>
            <person name="Delaux P.M."/>
            <person name="Dal Grande F."/>
            <person name="Keller J."/>
        </authorList>
    </citation>
    <scope>NUCLEOTIDE SEQUENCE [LARGE SCALE GENOMIC DNA]</scope>
    <source>
        <strain evidence="1 2">SAG 2036</strain>
    </source>
</reference>
<name>A0AAW1NST6_9CHLO</name>
<evidence type="ECO:0000313" key="1">
    <source>
        <dbReference type="EMBL" id="KAK9792992.1"/>
    </source>
</evidence>
<dbReference type="AlphaFoldDB" id="A0AAW1NST6"/>
<gene>
    <name evidence="1" type="ORF">WJX73_001615</name>
</gene>
<comment type="caution">
    <text evidence="1">The sequence shown here is derived from an EMBL/GenBank/DDBJ whole genome shotgun (WGS) entry which is preliminary data.</text>
</comment>
<evidence type="ECO:0000313" key="2">
    <source>
        <dbReference type="Proteomes" id="UP001465755"/>
    </source>
</evidence>
<protein>
    <submittedName>
        <fullName evidence="1">Uncharacterized protein</fullName>
    </submittedName>
</protein>
<dbReference type="Proteomes" id="UP001465755">
    <property type="component" value="Unassembled WGS sequence"/>
</dbReference>